<evidence type="ECO:0000256" key="17">
    <source>
        <dbReference type="SAM" id="Phobius"/>
    </source>
</evidence>
<dbReference type="GO" id="GO:0009055">
    <property type="term" value="F:electron transfer activity"/>
    <property type="evidence" value="ECO:0007669"/>
    <property type="project" value="TreeGrafter"/>
</dbReference>
<feature type="binding site" description="axial binding residue" evidence="16">
    <location>
        <position position="57"/>
    </location>
    <ligand>
        <name>heme b</name>
        <dbReference type="ChEBI" id="CHEBI:60344"/>
        <label>1</label>
    </ligand>
    <ligandPart>
        <name>Fe</name>
        <dbReference type="ChEBI" id="CHEBI:18248"/>
    </ligandPart>
</feature>
<dbReference type="FunFam" id="1.20.950.20:FF:000001">
    <property type="entry name" value="Respiratory nitrate reductase subunit gamma"/>
    <property type="match status" value="1"/>
</dbReference>
<dbReference type="Gene3D" id="1.20.950.20">
    <property type="entry name" value="Transmembrane di-heme cytochromes, Chain C"/>
    <property type="match status" value="1"/>
</dbReference>
<feature type="binding site" description="axial binding residue" evidence="16">
    <location>
        <position position="206"/>
    </location>
    <ligand>
        <name>heme b</name>
        <dbReference type="ChEBI" id="CHEBI:60344"/>
        <label>1</label>
    </ligand>
    <ligandPart>
        <name>Fe</name>
        <dbReference type="ChEBI" id="CHEBI:18248"/>
    </ligandPart>
</feature>
<feature type="binding site" description="axial binding residue" evidence="16">
    <location>
        <position position="67"/>
    </location>
    <ligand>
        <name>heme b</name>
        <dbReference type="ChEBI" id="CHEBI:60344"/>
        <label>1</label>
    </ligand>
    <ligandPart>
        <name>Fe</name>
        <dbReference type="ChEBI" id="CHEBI:18248"/>
    </ligandPart>
</feature>
<evidence type="ECO:0000313" key="19">
    <source>
        <dbReference type="EMBL" id="CPR22348.1"/>
    </source>
</evidence>
<evidence type="ECO:0000256" key="14">
    <source>
        <dbReference type="ARBA" id="ARBA00048294"/>
    </source>
</evidence>
<dbReference type="GO" id="GO:0160182">
    <property type="term" value="F:nitrate reductase (quinone) activity"/>
    <property type="evidence" value="ECO:0007669"/>
    <property type="project" value="UniProtKB-EC"/>
</dbReference>
<feature type="transmembrane region" description="Helical" evidence="17">
    <location>
        <begin position="183"/>
        <end position="201"/>
    </location>
</feature>
<dbReference type="GO" id="GO:0020037">
    <property type="term" value="F:heme binding"/>
    <property type="evidence" value="ECO:0007669"/>
    <property type="project" value="TreeGrafter"/>
</dbReference>
<dbReference type="InterPro" id="IPR036197">
    <property type="entry name" value="NarG-like_sf"/>
</dbReference>
<evidence type="ECO:0000259" key="18">
    <source>
        <dbReference type="Pfam" id="PF02665"/>
    </source>
</evidence>
<feature type="transmembrane region" description="Helical" evidence="17">
    <location>
        <begin position="89"/>
        <end position="110"/>
    </location>
</feature>
<keyword evidence="9 17" id="KW-1133">Transmembrane helix</keyword>
<evidence type="ECO:0000256" key="4">
    <source>
        <dbReference type="ARBA" id="ARBA00022475"/>
    </source>
</evidence>
<dbReference type="AlphaFoldDB" id="A0A0D6JK57"/>
<evidence type="ECO:0000256" key="2">
    <source>
        <dbReference type="ARBA" id="ARBA00012500"/>
    </source>
</evidence>
<keyword evidence="3" id="KW-0813">Transport</keyword>
<dbReference type="EMBL" id="LN829119">
    <property type="protein sequence ID" value="CPR22348.1"/>
    <property type="molecule type" value="Genomic_DNA"/>
</dbReference>
<proteinExistence type="predicted"/>
<dbReference type="InterPro" id="IPR023234">
    <property type="entry name" value="NarG-like_domain"/>
</dbReference>
<feature type="domain" description="NarG-like" evidence="18">
    <location>
        <begin position="7"/>
        <end position="225"/>
    </location>
</feature>
<dbReference type="OrthoDB" id="9788113at2"/>
<dbReference type="KEGG" id="fiy:BN1229_v1_3781"/>
<evidence type="ECO:0000256" key="6">
    <source>
        <dbReference type="ARBA" id="ARBA00022692"/>
    </source>
</evidence>
<keyword evidence="11 16" id="KW-0408">Iron</keyword>
<gene>
    <name evidence="19" type="primary">narI</name>
    <name evidence="19" type="ORF">YBN1229_v1_3781</name>
</gene>
<dbReference type="InterPro" id="IPR051936">
    <property type="entry name" value="Heme-iron_electron_transfer"/>
</dbReference>
<evidence type="ECO:0000256" key="10">
    <source>
        <dbReference type="ARBA" id="ARBA00023002"/>
    </source>
</evidence>
<dbReference type="KEGG" id="fil:BN1229_v1_3791"/>
<evidence type="ECO:0000256" key="5">
    <source>
        <dbReference type="ARBA" id="ARBA00022617"/>
    </source>
</evidence>
<dbReference type="GO" id="GO:0005886">
    <property type="term" value="C:plasma membrane"/>
    <property type="evidence" value="ECO:0007669"/>
    <property type="project" value="UniProtKB-SubCell"/>
</dbReference>
<evidence type="ECO:0000256" key="11">
    <source>
        <dbReference type="ARBA" id="ARBA00023004"/>
    </source>
</evidence>
<reference evidence="20" key="1">
    <citation type="submission" date="2015-02" db="EMBL/GenBank/DDBJ databases">
        <authorList>
            <person name="Chooi Y.-H."/>
        </authorList>
    </citation>
    <scope>NUCLEOTIDE SEQUENCE [LARGE SCALE GENOMIC DNA]</scope>
    <source>
        <strain evidence="20">strain Y</strain>
    </source>
</reference>
<dbReference type="NCBIfam" id="TIGR00351">
    <property type="entry name" value="narI"/>
    <property type="match status" value="1"/>
</dbReference>
<feature type="binding site" description="axial binding residue" evidence="16">
    <location>
        <position position="188"/>
    </location>
    <ligand>
        <name>heme b</name>
        <dbReference type="ChEBI" id="CHEBI:60344"/>
        <label>1</label>
    </ligand>
    <ligandPart>
        <name>Fe</name>
        <dbReference type="ChEBI" id="CHEBI:18248"/>
    </ligandPart>
</feature>
<keyword evidence="4" id="KW-1003">Cell membrane</keyword>
<accession>A0A0D6JK57</accession>
<dbReference type="RefSeq" id="WP_046479430.1">
    <property type="nucleotide sequence ID" value="NZ_LN829118.1"/>
</dbReference>
<evidence type="ECO:0000256" key="13">
    <source>
        <dbReference type="ARBA" id="ARBA00023136"/>
    </source>
</evidence>
<keyword evidence="7" id="KW-0479">Metal-binding</keyword>
<sequence>MRDMLFHLLFVWYPYVCLGFFVVGSLFRFERDQYSWRASSSQLLRRRQFIIGSNLFHFGILFLFVGHFVGLLTPTWLYTKLITIEQKQMIAITAGGIAGVVCFVGLTMLLHRRLFDPRIRITSTTMDMAILTILWVQLALGLVTLPYSLQHSDGETMLKLSHWAQGVLTLEPNVDNYLKGLEWPYLAHLVLGMTIFLLFPFSRLVHIWSAPVGYLGRKGYQIVRTSRPQRQSAVAGSSQRSR</sequence>
<evidence type="ECO:0000256" key="7">
    <source>
        <dbReference type="ARBA" id="ARBA00022723"/>
    </source>
</evidence>
<evidence type="ECO:0000256" key="3">
    <source>
        <dbReference type="ARBA" id="ARBA00022448"/>
    </source>
</evidence>
<evidence type="ECO:0000313" key="20">
    <source>
        <dbReference type="Proteomes" id="UP000033187"/>
    </source>
</evidence>
<protein>
    <recommendedName>
        <fullName evidence="2">nitrate reductase (quinone)</fullName>
        <ecNumber evidence="2">1.7.5.1</ecNumber>
    </recommendedName>
</protein>
<evidence type="ECO:0000256" key="8">
    <source>
        <dbReference type="ARBA" id="ARBA00022982"/>
    </source>
</evidence>
<comment type="subunit">
    <text evidence="15">Dimer of heterotrimers each composed of an alpha, a beta and a gamma chain. Alpha and beta are catalytic chains; gamma chains are involved in binding the enzyme complex to the cytoplasmic membrane.</text>
</comment>
<dbReference type="GO" id="GO:0019645">
    <property type="term" value="P:anaerobic electron transport chain"/>
    <property type="evidence" value="ECO:0007669"/>
    <property type="project" value="UniProtKB-ARBA"/>
</dbReference>
<evidence type="ECO:0000256" key="16">
    <source>
        <dbReference type="PIRSR" id="PIRSR603816-1"/>
    </source>
</evidence>
<dbReference type="InterPro" id="IPR003816">
    <property type="entry name" value="Nitrate_red_gam"/>
</dbReference>
<dbReference type="GO" id="GO:0009325">
    <property type="term" value="C:nitrate reductase complex"/>
    <property type="evidence" value="ECO:0007669"/>
    <property type="project" value="InterPro"/>
</dbReference>
<keyword evidence="13 17" id="KW-0472">Membrane</keyword>
<name>A0A0D6JK57_9HYPH</name>
<feature type="transmembrane region" description="Helical" evidence="17">
    <location>
        <begin position="12"/>
        <end position="29"/>
    </location>
</feature>
<comment type="catalytic activity">
    <reaction evidence="14">
        <text>nitrate + a quinol = a quinone + nitrite + H2O</text>
        <dbReference type="Rhea" id="RHEA:56144"/>
        <dbReference type="ChEBI" id="CHEBI:15377"/>
        <dbReference type="ChEBI" id="CHEBI:16301"/>
        <dbReference type="ChEBI" id="CHEBI:17632"/>
        <dbReference type="ChEBI" id="CHEBI:24646"/>
        <dbReference type="ChEBI" id="CHEBI:132124"/>
        <dbReference type="EC" id="1.7.5.1"/>
    </reaction>
</comment>
<evidence type="ECO:0000256" key="12">
    <source>
        <dbReference type="ARBA" id="ARBA00023063"/>
    </source>
</evidence>
<dbReference type="GO" id="GO:0046872">
    <property type="term" value="F:metal ion binding"/>
    <property type="evidence" value="ECO:0007669"/>
    <property type="project" value="UniProtKB-KW"/>
</dbReference>
<dbReference type="SUPFAM" id="SSF103501">
    <property type="entry name" value="Respiratory nitrate reductase 1 gamma chain"/>
    <property type="match status" value="1"/>
</dbReference>
<keyword evidence="8" id="KW-0249">Electron transport</keyword>
<evidence type="ECO:0000256" key="15">
    <source>
        <dbReference type="ARBA" id="ARBA00063882"/>
    </source>
</evidence>
<keyword evidence="5 16" id="KW-0349">Heme</keyword>
<organism evidence="19 20">
    <name type="scientific">Candidatus Filomicrobium marinum</name>
    <dbReference type="NCBI Taxonomy" id="1608628"/>
    <lineage>
        <taxon>Bacteria</taxon>
        <taxon>Pseudomonadati</taxon>
        <taxon>Pseudomonadota</taxon>
        <taxon>Alphaproteobacteria</taxon>
        <taxon>Hyphomicrobiales</taxon>
        <taxon>Hyphomicrobiaceae</taxon>
        <taxon>Filomicrobium</taxon>
    </lineage>
</organism>
<feature type="transmembrane region" description="Helical" evidence="17">
    <location>
        <begin position="49"/>
        <end position="69"/>
    </location>
</feature>
<dbReference type="Proteomes" id="UP000033187">
    <property type="component" value="Chromosome 1"/>
</dbReference>
<dbReference type="Pfam" id="PF02665">
    <property type="entry name" value="Nitrate_red_gam"/>
    <property type="match status" value="1"/>
</dbReference>
<dbReference type="GO" id="GO:0042128">
    <property type="term" value="P:nitrate assimilation"/>
    <property type="evidence" value="ECO:0007669"/>
    <property type="project" value="UniProtKB-KW"/>
</dbReference>
<evidence type="ECO:0000256" key="9">
    <source>
        <dbReference type="ARBA" id="ARBA00022989"/>
    </source>
</evidence>
<evidence type="ECO:0000256" key="1">
    <source>
        <dbReference type="ARBA" id="ARBA00004651"/>
    </source>
</evidence>
<feature type="transmembrane region" description="Helical" evidence="17">
    <location>
        <begin position="130"/>
        <end position="149"/>
    </location>
</feature>
<dbReference type="PANTHER" id="PTHR30598:SF3">
    <property type="entry name" value="RESPIRATORY NITRATE REDUCTASE 1 GAMMA CHAIN"/>
    <property type="match status" value="1"/>
</dbReference>
<keyword evidence="10 19" id="KW-0560">Oxidoreductase</keyword>
<dbReference type="EC" id="1.7.5.1" evidence="2"/>
<keyword evidence="12" id="KW-0534">Nitrate assimilation</keyword>
<comment type="subcellular location">
    <subcellularLocation>
        <location evidence="1">Cell membrane</location>
        <topology evidence="1">Multi-pass membrane protein</topology>
    </subcellularLocation>
</comment>
<keyword evidence="6 17" id="KW-0812">Transmembrane</keyword>
<dbReference type="PANTHER" id="PTHR30598">
    <property type="entry name" value="NITRATE REDUCTASE PRIVATE CHAPERONE, REDOX ENZYME MATURATION PROTEIN REMP FAMILY"/>
    <property type="match status" value="1"/>
</dbReference>
<keyword evidence="20" id="KW-1185">Reference proteome</keyword>